<organism evidence="1 2">
    <name type="scientific">Batillaria attramentaria</name>
    <dbReference type="NCBI Taxonomy" id="370345"/>
    <lineage>
        <taxon>Eukaryota</taxon>
        <taxon>Metazoa</taxon>
        <taxon>Spiralia</taxon>
        <taxon>Lophotrochozoa</taxon>
        <taxon>Mollusca</taxon>
        <taxon>Gastropoda</taxon>
        <taxon>Caenogastropoda</taxon>
        <taxon>Sorbeoconcha</taxon>
        <taxon>Cerithioidea</taxon>
        <taxon>Batillariidae</taxon>
        <taxon>Batillaria</taxon>
    </lineage>
</organism>
<name>A0ABD0M755_9CAEN</name>
<keyword evidence="2" id="KW-1185">Reference proteome</keyword>
<proteinExistence type="predicted"/>
<evidence type="ECO:0000313" key="2">
    <source>
        <dbReference type="Proteomes" id="UP001519460"/>
    </source>
</evidence>
<dbReference type="EMBL" id="JACVVK020000004">
    <property type="protein sequence ID" value="KAK7507491.1"/>
    <property type="molecule type" value="Genomic_DNA"/>
</dbReference>
<comment type="caution">
    <text evidence="1">The sequence shown here is derived from an EMBL/GenBank/DDBJ whole genome shotgun (WGS) entry which is preliminary data.</text>
</comment>
<evidence type="ECO:0000313" key="1">
    <source>
        <dbReference type="EMBL" id="KAK7507491.1"/>
    </source>
</evidence>
<dbReference type="Proteomes" id="UP001519460">
    <property type="component" value="Unassembled WGS sequence"/>
</dbReference>
<accession>A0ABD0M755</accession>
<gene>
    <name evidence="1" type="ORF">BaRGS_00001426</name>
</gene>
<dbReference type="AlphaFoldDB" id="A0ABD0M755"/>
<protein>
    <submittedName>
        <fullName evidence="1">Uncharacterized protein</fullName>
    </submittedName>
</protein>
<reference evidence="1 2" key="1">
    <citation type="journal article" date="2023" name="Sci. Data">
        <title>Genome assembly of the Korean intertidal mud-creeper Batillaria attramentaria.</title>
        <authorList>
            <person name="Patra A.K."/>
            <person name="Ho P.T."/>
            <person name="Jun S."/>
            <person name="Lee S.J."/>
            <person name="Kim Y."/>
            <person name="Won Y.J."/>
        </authorList>
    </citation>
    <scope>NUCLEOTIDE SEQUENCE [LARGE SCALE GENOMIC DNA]</scope>
    <source>
        <strain evidence="1">Wonlab-2016</strain>
    </source>
</reference>
<sequence>MSVTTRENIFPITQSTAVVVLIGGRSSWLWGALAWILDDGRLTFCAAEAGSYYYHTPPLSKRTEKECSDDYVDVRKFGVESQRAIHTNNRTSHQTTTDKSTPCAILLQPTKEKSFFGEARVRRCLVWPRNCSQGSEEGLQPVQLQDNLIVSTSSEACSSRERLMMFTVNDSLWSRPNIRAIVKYVSRTLGACTDVIRSLISRQFAFTAGVGKKRQNWPHPETFRSIGSNVKVVSADYPSLSSRVLICFPRLEQIVYDHSASVKGGFWQALTMKMYNPEYSIFDLPRD</sequence>